<feature type="transmembrane region" description="Helical" evidence="1">
    <location>
        <begin position="176"/>
        <end position="199"/>
    </location>
</feature>
<feature type="transmembrane region" description="Helical" evidence="1">
    <location>
        <begin position="50"/>
        <end position="72"/>
    </location>
</feature>
<feature type="transmembrane region" description="Helical" evidence="1">
    <location>
        <begin position="145"/>
        <end position="164"/>
    </location>
</feature>
<organism evidence="2 3">
    <name type="scientific">Pseudoxanthomonas putridarboris</name>
    <dbReference type="NCBI Taxonomy" id="752605"/>
    <lineage>
        <taxon>Bacteria</taxon>
        <taxon>Pseudomonadati</taxon>
        <taxon>Pseudomonadota</taxon>
        <taxon>Gammaproteobacteria</taxon>
        <taxon>Lysobacterales</taxon>
        <taxon>Lysobacteraceae</taxon>
        <taxon>Pseudoxanthomonas</taxon>
    </lineage>
</organism>
<protein>
    <submittedName>
        <fullName evidence="2">Uncharacterized protein</fullName>
    </submittedName>
</protein>
<feature type="transmembrane region" description="Helical" evidence="1">
    <location>
        <begin position="12"/>
        <end position="30"/>
    </location>
</feature>
<dbReference type="EMBL" id="JBBWWT010000017">
    <property type="protein sequence ID" value="MEL1266394.1"/>
    <property type="molecule type" value="Genomic_DNA"/>
</dbReference>
<keyword evidence="1" id="KW-1133">Transmembrane helix</keyword>
<dbReference type="Proteomes" id="UP001459204">
    <property type="component" value="Unassembled WGS sequence"/>
</dbReference>
<name>A0ABU9J558_9GAMM</name>
<gene>
    <name evidence="2" type="ORF">AAD027_18745</name>
</gene>
<comment type="caution">
    <text evidence="2">The sequence shown here is derived from an EMBL/GenBank/DDBJ whole genome shotgun (WGS) entry which is preliminary data.</text>
</comment>
<reference evidence="2 3" key="1">
    <citation type="submission" date="2024-04" db="EMBL/GenBank/DDBJ databases">
        <title>Draft genome sequence of Pseudoxanthomonas putridarboris WD12.</title>
        <authorList>
            <person name="Oh J."/>
        </authorList>
    </citation>
    <scope>NUCLEOTIDE SEQUENCE [LARGE SCALE GENOMIC DNA]</scope>
    <source>
        <strain evidence="2 3">WD12</strain>
    </source>
</reference>
<evidence type="ECO:0000313" key="2">
    <source>
        <dbReference type="EMBL" id="MEL1266394.1"/>
    </source>
</evidence>
<evidence type="ECO:0000313" key="3">
    <source>
        <dbReference type="Proteomes" id="UP001459204"/>
    </source>
</evidence>
<proteinExistence type="predicted"/>
<dbReference type="RefSeq" id="WP_341727566.1">
    <property type="nucleotide sequence ID" value="NZ_JBBWWT010000017.1"/>
</dbReference>
<keyword evidence="3" id="KW-1185">Reference proteome</keyword>
<evidence type="ECO:0000256" key="1">
    <source>
        <dbReference type="SAM" id="Phobius"/>
    </source>
</evidence>
<sequence>MLNALEKAWEWEWALRLIGIVLFIDAAMVVRSQHGLLDWPSGNESILNSLGLLLIAIAGFSVAVAIAMPVLFEMFRRAMWSILAALPSFPSSRERHQQPYQRPLGWAPARKLRDRALRDKDEFLLDLYNKHESGRRERERERERIGDLTASVVLLASIDGWVGYRLEAADSVVSAAVAFMGIWVAPAILLLSTSVFALLKASWFSLSTADVIYYPPLDDELRKVEREERRL</sequence>
<accession>A0ABU9J558</accession>
<keyword evidence="1" id="KW-0472">Membrane</keyword>
<keyword evidence="1" id="KW-0812">Transmembrane</keyword>